<evidence type="ECO:0000256" key="1">
    <source>
        <dbReference type="ARBA" id="ARBA00004251"/>
    </source>
</evidence>
<dbReference type="AlphaFoldDB" id="A0A9Q0EA89"/>
<feature type="region of interest" description="Disordered" evidence="13">
    <location>
        <begin position="205"/>
        <end position="272"/>
    </location>
</feature>
<protein>
    <recommendedName>
        <fullName evidence="11">Cadherin-4</fullName>
    </recommendedName>
</protein>
<comment type="caution">
    <text evidence="15">The sequence shown here is derived from an EMBL/GenBank/DDBJ whole genome shotgun (WGS) entry which is preliminary data.</text>
</comment>
<dbReference type="PANTHER" id="PTHR24027:SF81">
    <property type="entry name" value="CADHERIN-4"/>
    <property type="match status" value="1"/>
</dbReference>
<dbReference type="InterPro" id="IPR014868">
    <property type="entry name" value="Cadherin_pro_dom"/>
</dbReference>
<evidence type="ECO:0000256" key="6">
    <source>
        <dbReference type="ARBA" id="ARBA00022737"/>
    </source>
</evidence>
<keyword evidence="10" id="KW-0325">Glycoprotein</keyword>
<keyword evidence="2" id="KW-1003">Cell membrane</keyword>
<dbReference type="GO" id="GO:0005509">
    <property type="term" value="F:calcium ion binding"/>
    <property type="evidence" value="ECO:0007669"/>
    <property type="project" value="UniProtKB-UniRule"/>
</dbReference>
<evidence type="ECO:0000256" key="3">
    <source>
        <dbReference type="ARBA" id="ARBA00022692"/>
    </source>
</evidence>
<dbReference type="FunFam" id="2.60.40.60:FF:000011">
    <property type="entry name" value="Cadherin 1"/>
    <property type="match status" value="1"/>
</dbReference>
<evidence type="ECO:0000256" key="5">
    <source>
        <dbReference type="ARBA" id="ARBA00022729"/>
    </source>
</evidence>
<accession>A0A9Q0EA89</accession>
<dbReference type="GO" id="GO:0005912">
    <property type="term" value="C:adherens junction"/>
    <property type="evidence" value="ECO:0007669"/>
    <property type="project" value="TreeGrafter"/>
</dbReference>
<proteinExistence type="predicted"/>
<keyword evidence="4" id="KW-0479">Metal-binding</keyword>
<dbReference type="PANTHER" id="PTHR24027">
    <property type="entry name" value="CADHERIN-23"/>
    <property type="match status" value="1"/>
</dbReference>
<keyword evidence="8" id="KW-0130">Cell adhesion</keyword>
<organism evidence="15 16">
    <name type="scientific">Muraenolepis orangiensis</name>
    <name type="common">Patagonian moray cod</name>
    <dbReference type="NCBI Taxonomy" id="630683"/>
    <lineage>
        <taxon>Eukaryota</taxon>
        <taxon>Metazoa</taxon>
        <taxon>Chordata</taxon>
        <taxon>Craniata</taxon>
        <taxon>Vertebrata</taxon>
        <taxon>Euteleostomi</taxon>
        <taxon>Actinopterygii</taxon>
        <taxon>Neopterygii</taxon>
        <taxon>Teleostei</taxon>
        <taxon>Neoteleostei</taxon>
        <taxon>Acanthomorphata</taxon>
        <taxon>Zeiogadaria</taxon>
        <taxon>Gadariae</taxon>
        <taxon>Gadiformes</taxon>
        <taxon>Muraenolepidoidei</taxon>
        <taxon>Muraenolepididae</taxon>
        <taxon>Muraenolepis</taxon>
    </lineage>
</organism>
<evidence type="ECO:0000256" key="2">
    <source>
        <dbReference type="ARBA" id="ARBA00022475"/>
    </source>
</evidence>
<dbReference type="OrthoDB" id="6079678at2759"/>
<comment type="subcellular location">
    <subcellularLocation>
        <location evidence="1">Cell membrane</location>
        <topology evidence="1">Single-pass type I membrane protein</topology>
    </subcellularLocation>
</comment>
<dbReference type="GO" id="GO:0016342">
    <property type="term" value="C:catenin complex"/>
    <property type="evidence" value="ECO:0007669"/>
    <property type="project" value="TreeGrafter"/>
</dbReference>
<dbReference type="GO" id="GO:0008013">
    <property type="term" value="F:beta-catenin binding"/>
    <property type="evidence" value="ECO:0007669"/>
    <property type="project" value="TreeGrafter"/>
</dbReference>
<dbReference type="GO" id="GO:0007043">
    <property type="term" value="P:cell-cell junction assembly"/>
    <property type="evidence" value="ECO:0007669"/>
    <property type="project" value="TreeGrafter"/>
</dbReference>
<dbReference type="Gene3D" id="2.60.40.60">
    <property type="entry name" value="Cadherins"/>
    <property type="match status" value="2"/>
</dbReference>
<dbReference type="InterPro" id="IPR002126">
    <property type="entry name" value="Cadherin-like_dom"/>
</dbReference>
<dbReference type="GO" id="GO:0044331">
    <property type="term" value="P:cell-cell adhesion mediated by cadherin"/>
    <property type="evidence" value="ECO:0007669"/>
    <property type="project" value="TreeGrafter"/>
</dbReference>
<keyword evidence="7 12" id="KW-0106">Calcium</keyword>
<dbReference type="GO" id="GO:0000902">
    <property type="term" value="P:cell morphogenesis"/>
    <property type="evidence" value="ECO:0007669"/>
    <property type="project" value="TreeGrafter"/>
</dbReference>
<dbReference type="InterPro" id="IPR015919">
    <property type="entry name" value="Cadherin-like_sf"/>
</dbReference>
<dbReference type="GO" id="GO:0034332">
    <property type="term" value="P:adherens junction organization"/>
    <property type="evidence" value="ECO:0007669"/>
    <property type="project" value="TreeGrafter"/>
</dbReference>
<dbReference type="SMART" id="SM01055">
    <property type="entry name" value="Cadherin_pro"/>
    <property type="match status" value="1"/>
</dbReference>
<evidence type="ECO:0000256" key="12">
    <source>
        <dbReference type="PROSITE-ProRule" id="PRU00043"/>
    </source>
</evidence>
<keyword evidence="5" id="KW-0732">Signal</keyword>
<evidence type="ECO:0000259" key="14">
    <source>
        <dbReference type="PROSITE" id="PS50268"/>
    </source>
</evidence>
<dbReference type="Pfam" id="PF08758">
    <property type="entry name" value="Cadherin_pro"/>
    <property type="match status" value="1"/>
</dbReference>
<evidence type="ECO:0000256" key="4">
    <source>
        <dbReference type="ARBA" id="ARBA00022723"/>
    </source>
</evidence>
<keyword evidence="6" id="KW-0677">Repeat</keyword>
<dbReference type="SUPFAM" id="SSF49313">
    <property type="entry name" value="Cadherin-like"/>
    <property type="match status" value="2"/>
</dbReference>
<dbReference type="GO" id="GO:0016477">
    <property type="term" value="P:cell migration"/>
    <property type="evidence" value="ECO:0007669"/>
    <property type="project" value="TreeGrafter"/>
</dbReference>
<keyword evidence="9" id="KW-0472">Membrane</keyword>
<evidence type="ECO:0000313" key="16">
    <source>
        <dbReference type="Proteomes" id="UP001148018"/>
    </source>
</evidence>
<keyword evidence="16" id="KW-1185">Reference proteome</keyword>
<keyword evidence="3" id="KW-0812">Transmembrane</keyword>
<evidence type="ECO:0000313" key="15">
    <source>
        <dbReference type="EMBL" id="KAJ3602146.1"/>
    </source>
</evidence>
<gene>
    <name evidence="15" type="ORF">NHX12_029905</name>
</gene>
<dbReference type="Pfam" id="PF00028">
    <property type="entry name" value="Cadherin"/>
    <property type="match status" value="1"/>
</dbReference>
<feature type="compositionally biased region" description="Low complexity" evidence="13">
    <location>
        <begin position="248"/>
        <end position="272"/>
    </location>
</feature>
<evidence type="ECO:0000256" key="13">
    <source>
        <dbReference type="SAM" id="MobiDB-lite"/>
    </source>
</evidence>
<dbReference type="GO" id="GO:0016339">
    <property type="term" value="P:calcium-dependent cell-cell adhesion via plasma membrane cell adhesion molecules"/>
    <property type="evidence" value="ECO:0007669"/>
    <property type="project" value="TreeGrafter"/>
</dbReference>
<dbReference type="GO" id="GO:0045296">
    <property type="term" value="F:cadherin binding"/>
    <property type="evidence" value="ECO:0007669"/>
    <property type="project" value="TreeGrafter"/>
</dbReference>
<feature type="non-terminal residue" evidence="15">
    <location>
        <position position="272"/>
    </location>
</feature>
<evidence type="ECO:0000256" key="7">
    <source>
        <dbReference type="ARBA" id="ARBA00022837"/>
    </source>
</evidence>
<reference evidence="15" key="1">
    <citation type="submission" date="2022-07" db="EMBL/GenBank/DDBJ databases">
        <title>Chromosome-level genome of Muraenolepis orangiensis.</title>
        <authorList>
            <person name="Kim J."/>
        </authorList>
    </citation>
    <scope>NUCLEOTIDE SEQUENCE</scope>
    <source>
        <strain evidence="15">KU_S4_2022</strain>
        <tissue evidence="15">Muscle</tissue>
    </source>
</reference>
<evidence type="ECO:0000256" key="8">
    <source>
        <dbReference type="ARBA" id="ARBA00022889"/>
    </source>
</evidence>
<dbReference type="GO" id="GO:0007156">
    <property type="term" value="P:homophilic cell adhesion via plasma membrane adhesion molecules"/>
    <property type="evidence" value="ECO:0007669"/>
    <property type="project" value="InterPro"/>
</dbReference>
<dbReference type="PROSITE" id="PS50268">
    <property type="entry name" value="CADHERIN_2"/>
    <property type="match status" value="1"/>
</dbReference>
<evidence type="ECO:0000256" key="9">
    <source>
        <dbReference type="ARBA" id="ARBA00023136"/>
    </source>
</evidence>
<evidence type="ECO:0000256" key="11">
    <source>
        <dbReference type="ARBA" id="ARBA00041040"/>
    </source>
</evidence>
<sequence>MRSVSIGAGGAVKLRFESCLRGREVSFVSSDPGLSVRSDGSVYVEQEVANLSEPVQFMVTARGLRDPRIWETTVKLAVAGHAPSVGIEEMLSRVWDSQPRLIKFPRRHLRSSSSNGLRRQKRDWVIPPINVPENSRGPFPQMLVRIRSDQDLTVGIRYSITGAGADQPPSDIYSIDPVNGKMYVTRPLDREERASYHGIRSELASSPYPYIPTHHSRPPTSPHSQPAPTTSQPPQPASPHNQPPQPASPHSQPPTTISSQPAPTTSSSQPGF</sequence>
<dbReference type="Proteomes" id="UP001148018">
    <property type="component" value="Unassembled WGS sequence"/>
</dbReference>
<evidence type="ECO:0000256" key="10">
    <source>
        <dbReference type="ARBA" id="ARBA00023180"/>
    </source>
</evidence>
<dbReference type="EMBL" id="JANIIK010000046">
    <property type="protein sequence ID" value="KAJ3602146.1"/>
    <property type="molecule type" value="Genomic_DNA"/>
</dbReference>
<name>A0A9Q0EA89_9TELE</name>
<feature type="compositionally biased region" description="Pro residues" evidence="13">
    <location>
        <begin position="231"/>
        <end position="247"/>
    </location>
</feature>
<feature type="domain" description="Cadherin" evidence="14">
    <location>
        <begin position="123"/>
        <end position="196"/>
    </location>
</feature>
<dbReference type="InterPro" id="IPR039808">
    <property type="entry name" value="Cadherin"/>
</dbReference>